<dbReference type="Proteomes" id="UP000784294">
    <property type="component" value="Unassembled WGS sequence"/>
</dbReference>
<proteinExistence type="predicted"/>
<reference evidence="1" key="1">
    <citation type="submission" date="2018-11" db="EMBL/GenBank/DDBJ databases">
        <authorList>
            <consortium name="Pathogen Informatics"/>
        </authorList>
    </citation>
    <scope>NUCLEOTIDE SEQUENCE</scope>
</reference>
<dbReference type="EMBL" id="CAAALY010263166">
    <property type="protein sequence ID" value="VEL39970.1"/>
    <property type="molecule type" value="Genomic_DNA"/>
</dbReference>
<protein>
    <submittedName>
        <fullName evidence="1">Uncharacterized protein</fullName>
    </submittedName>
</protein>
<evidence type="ECO:0000313" key="2">
    <source>
        <dbReference type="Proteomes" id="UP000784294"/>
    </source>
</evidence>
<dbReference type="AlphaFoldDB" id="A0A448XM38"/>
<organism evidence="1 2">
    <name type="scientific">Protopolystoma xenopodis</name>
    <dbReference type="NCBI Taxonomy" id="117903"/>
    <lineage>
        <taxon>Eukaryota</taxon>
        <taxon>Metazoa</taxon>
        <taxon>Spiralia</taxon>
        <taxon>Lophotrochozoa</taxon>
        <taxon>Platyhelminthes</taxon>
        <taxon>Monogenea</taxon>
        <taxon>Polyopisthocotylea</taxon>
        <taxon>Polystomatidea</taxon>
        <taxon>Polystomatidae</taxon>
        <taxon>Protopolystoma</taxon>
    </lineage>
</organism>
<accession>A0A448XM38</accession>
<gene>
    <name evidence="1" type="ORF">PXEA_LOCUS33410</name>
</gene>
<sequence length="228" mass="25701">MCVCACVCMKRVDFASLCPKRPLMASTPSHNYLREVGDLLVQPGPSPAAKRRSFVPSSLYLPSETLFFVLPQNEVFWRARVISRANPREPDSDDWSYSSSIRPHLRLPPESRHSTWMPLSDKRKQTHKHAHLHHSPLAQMKTLKKFDLIPYSLEKNETSLALLVCGCDPLLSTCIRFLDVISQQLPCVVMTSRGEDRQLSTNQSSILALISEPQTSHSDRHVGDGVGR</sequence>
<evidence type="ECO:0000313" key="1">
    <source>
        <dbReference type="EMBL" id="VEL39970.1"/>
    </source>
</evidence>
<keyword evidence="2" id="KW-1185">Reference proteome</keyword>
<comment type="caution">
    <text evidence="1">The sequence shown here is derived from an EMBL/GenBank/DDBJ whole genome shotgun (WGS) entry which is preliminary data.</text>
</comment>
<name>A0A448XM38_9PLAT</name>